<keyword evidence="3" id="KW-1185">Reference proteome</keyword>
<reference evidence="2 3" key="1">
    <citation type="submission" date="2019-10" db="EMBL/GenBank/DDBJ databases">
        <authorList>
            <person name="Palmer J.M."/>
        </authorList>
    </citation>
    <scope>NUCLEOTIDE SEQUENCE [LARGE SCALE GENOMIC DNA]</scope>
    <source>
        <strain evidence="2 3">TWF730</strain>
    </source>
</reference>
<organism evidence="2 3">
    <name type="scientific">Orbilia blumenaviensis</name>
    <dbReference type="NCBI Taxonomy" id="1796055"/>
    <lineage>
        <taxon>Eukaryota</taxon>
        <taxon>Fungi</taxon>
        <taxon>Dikarya</taxon>
        <taxon>Ascomycota</taxon>
        <taxon>Pezizomycotina</taxon>
        <taxon>Orbiliomycetes</taxon>
        <taxon>Orbiliales</taxon>
        <taxon>Orbiliaceae</taxon>
        <taxon>Orbilia</taxon>
    </lineage>
</organism>
<feature type="compositionally biased region" description="Polar residues" evidence="1">
    <location>
        <begin position="504"/>
        <end position="525"/>
    </location>
</feature>
<proteinExistence type="predicted"/>
<evidence type="ECO:0008006" key="4">
    <source>
        <dbReference type="Google" id="ProtNLM"/>
    </source>
</evidence>
<dbReference type="AlphaFoldDB" id="A0AAV9U8G5"/>
<protein>
    <recommendedName>
        <fullName evidence="4">BTB domain-containing protein</fullName>
    </recommendedName>
</protein>
<gene>
    <name evidence="2" type="ORF">TWF730_003016</name>
</gene>
<dbReference type="EMBL" id="JAVHNS010000013">
    <property type="protein sequence ID" value="KAK6337621.1"/>
    <property type="molecule type" value="Genomic_DNA"/>
</dbReference>
<sequence length="625" mass="69318">MAKSWPSTIDKGAELQYTLLEYLQPPAREVPRNLKVASGKDSQNEETPDLGQEKKKTPGGIEEGGETASPEVKGEQKFKEASSDPENSKQKAHEESRVLDEATLKHQIIQNKDEGKEKGSENETEPDNPEKEPEVQAEKQPPSPPANNPKEYFDSPDLKVVVRVGLADSAFLVSSHALAMASKKLREKLNSESTKELEDKPSGALSSGITRVLNLENADPLSLDILFQVMHWKTDNLPQKLTWDSLRKLAVVCDKYECGKILNPWPLIWMEDYEGQATLPGFEDWIFIANALDTRNTKARDISRKLVLESSSISKCGTYIRRDVRGIGIAAHTVEIEVGLIPTRVLEYVLEERANAVESVINLLRQFVGGITGISENTGSFGLVGAQFCQNEACSDIALGSVLRSLKILNLWPLLRPGAPQEWHGSITTLVMQIESLRMSTFLQKTGTLEEKVTNSSSERESLEVRPKNTSKLTSPSPNRRPDNSGFRSKRRPSRGPSSRTGSDTPTPDSDNLPPESTSQKDSALNPIVSSMIVSEEMAVNLYEDQSSTSWDPLLFGGMRYSRILGDRWAASMDSIRYDYPAFEGIHWYRRDYYPCPSAFALGELITKCRNIIADICAGGYQPGA</sequence>
<feature type="compositionally biased region" description="Basic and acidic residues" evidence="1">
    <location>
        <begin position="72"/>
        <end position="104"/>
    </location>
</feature>
<name>A0AAV9U8G5_9PEZI</name>
<comment type="caution">
    <text evidence="2">The sequence shown here is derived from an EMBL/GenBank/DDBJ whole genome shotgun (WGS) entry which is preliminary data.</text>
</comment>
<feature type="region of interest" description="Disordered" evidence="1">
    <location>
        <begin position="26"/>
        <end position="153"/>
    </location>
</feature>
<feature type="compositionally biased region" description="Basic and acidic residues" evidence="1">
    <location>
        <begin position="128"/>
        <end position="137"/>
    </location>
</feature>
<accession>A0AAV9U8G5</accession>
<feature type="compositionally biased region" description="Polar residues" evidence="1">
    <location>
        <begin position="468"/>
        <end position="478"/>
    </location>
</feature>
<dbReference type="Proteomes" id="UP001373714">
    <property type="component" value="Unassembled WGS sequence"/>
</dbReference>
<feature type="compositionally biased region" description="Basic and acidic residues" evidence="1">
    <location>
        <begin position="448"/>
        <end position="467"/>
    </location>
</feature>
<feature type="region of interest" description="Disordered" evidence="1">
    <location>
        <begin position="448"/>
        <end position="525"/>
    </location>
</feature>
<evidence type="ECO:0000313" key="2">
    <source>
        <dbReference type="EMBL" id="KAK6337621.1"/>
    </source>
</evidence>
<evidence type="ECO:0000256" key="1">
    <source>
        <dbReference type="SAM" id="MobiDB-lite"/>
    </source>
</evidence>
<feature type="compositionally biased region" description="Basic and acidic residues" evidence="1">
    <location>
        <begin position="111"/>
        <end position="121"/>
    </location>
</feature>
<evidence type="ECO:0000313" key="3">
    <source>
        <dbReference type="Proteomes" id="UP001373714"/>
    </source>
</evidence>